<accession>K8ELB7</accession>
<name>K8ELB7_CARML</name>
<organism evidence="2 3">
    <name type="scientific">Carnobacterium maltaromaticum LMA28</name>
    <dbReference type="NCBI Taxonomy" id="1234679"/>
    <lineage>
        <taxon>Bacteria</taxon>
        <taxon>Bacillati</taxon>
        <taxon>Bacillota</taxon>
        <taxon>Bacilli</taxon>
        <taxon>Lactobacillales</taxon>
        <taxon>Carnobacteriaceae</taxon>
        <taxon>Carnobacterium</taxon>
    </lineage>
</organism>
<protein>
    <submittedName>
        <fullName evidence="2">CDSE</fullName>
    </submittedName>
</protein>
<dbReference type="KEGG" id="cml:BN424_3272"/>
<dbReference type="eggNOG" id="COG3600">
    <property type="taxonomic scope" value="Bacteria"/>
</dbReference>
<evidence type="ECO:0000313" key="2">
    <source>
        <dbReference type="EMBL" id="CCO12693.2"/>
    </source>
</evidence>
<evidence type="ECO:0000259" key="1">
    <source>
        <dbReference type="Pfam" id="PF13274"/>
    </source>
</evidence>
<reference evidence="3" key="1">
    <citation type="journal article" date="2013" name="Genome Announc.">
        <title>Complete Chromosome Sequence of Carnobacterium maltaromaticum LMA 28.</title>
        <authorList>
            <person name="Cailliez-Grimal C."/>
            <person name="Chaillou S."/>
            <person name="Anba-Mondoloni J."/>
            <person name="Loux V."/>
            <person name="Afzal M.I."/>
            <person name="Rahman A."/>
            <person name="Kergourlay G."/>
            <person name="Champomier-Verges M.C."/>
            <person name="Zagorec M."/>
            <person name="Dalgaard P."/>
            <person name="Leisner J.J."/>
            <person name="Prevost H."/>
            <person name="Revol-Junelles A.M."/>
            <person name="Borges F."/>
        </authorList>
    </citation>
    <scope>NUCLEOTIDE SEQUENCE</scope>
    <source>
        <strain evidence="3">LMA28</strain>
    </source>
</reference>
<keyword evidence="3" id="KW-1185">Reference proteome</keyword>
<sequence length="155" mass="18102">MNPKYTAHDVANWFLTKDSMTPKKIQKLVYYAYSWMLTLSNDDRDNLQNKLFDDPIEAWVHGPVVPGLYRLYAQYGYNEIPKLEQPDVNFDIEVSKFLDSVWEVYGGFDGNELESITHQESPWQKAREGYGPLDSCNENISDEEIFDCYIQRVVS</sequence>
<dbReference type="AlphaFoldDB" id="K8ELB7"/>
<dbReference type="OrthoDB" id="9799173at2"/>
<proteinExistence type="predicted"/>
<dbReference type="Proteomes" id="UP000000212">
    <property type="component" value="Chromosome"/>
</dbReference>
<feature type="domain" description="Antitoxin SocA-like Panacea" evidence="1">
    <location>
        <begin position="25"/>
        <end position="124"/>
    </location>
</feature>
<evidence type="ECO:0000313" key="3">
    <source>
        <dbReference type="Proteomes" id="UP000000212"/>
    </source>
</evidence>
<dbReference type="RefSeq" id="WP_015077666.1">
    <property type="nucleotide sequence ID" value="NC_019425.2"/>
</dbReference>
<dbReference type="STRING" id="1234679.BN424_3272"/>
<gene>
    <name evidence="2" type="primary">cdsE</name>
    <name evidence="2" type="ORF">BN424_3272</name>
</gene>
<dbReference type="InterPro" id="IPR025272">
    <property type="entry name" value="SocA_Panacea"/>
</dbReference>
<dbReference type="EMBL" id="HE999757">
    <property type="protein sequence ID" value="CCO12693.2"/>
    <property type="molecule type" value="Genomic_DNA"/>
</dbReference>
<dbReference type="Pfam" id="PF13274">
    <property type="entry name" value="SocA_Panacea"/>
    <property type="match status" value="1"/>
</dbReference>
<dbReference type="HOGENOM" id="CLU_110683_0_0_9"/>